<feature type="chain" id="PRO_5039640829" evidence="4">
    <location>
        <begin position="21"/>
        <end position="329"/>
    </location>
</feature>
<keyword evidence="3 4" id="KW-0732">Signal</keyword>
<dbReference type="AlphaFoldDB" id="A0A517DWI5"/>
<organism evidence="5 6">
    <name type="scientific">Sporomusa termitida</name>
    <dbReference type="NCBI Taxonomy" id="2377"/>
    <lineage>
        <taxon>Bacteria</taxon>
        <taxon>Bacillati</taxon>
        <taxon>Bacillota</taxon>
        <taxon>Negativicutes</taxon>
        <taxon>Selenomonadales</taxon>
        <taxon>Sporomusaceae</taxon>
        <taxon>Sporomusa</taxon>
    </lineage>
</organism>
<name>A0A517DWI5_9FIRM</name>
<keyword evidence="6" id="KW-1185">Reference proteome</keyword>
<dbReference type="PROSITE" id="PS51257">
    <property type="entry name" value="PROKAR_LIPOPROTEIN"/>
    <property type="match status" value="1"/>
</dbReference>
<evidence type="ECO:0000256" key="2">
    <source>
        <dbReference type="ARBA" id="ARBA00010742"/>
    </source>
</evidence>
<feature type="signal peptide" evidence="4">
    <location>
        <begin position="1"/>
        <end position="20"/>
    </location>
</feature>
<evidence type="ECO:0000256" key="3">
    <source>
        <dbReference type="ARBA" id="ARBA00022729"/>
    </source>
</evidence>
<accession>A0A517DWI5</accession>
<reference evidence="5 6" key="1">
    <citation type="submission" date="2019-02" db="EMBL/GenBank/DDBJ databases">
        <title>Closed genome of Sporomusa termitida DSM 4440.</title>
        <authorList>
            <person name="Poehlein A."/>
            <person name="Daniel R."/>
        </authorList>
    </citation>
    <scope>NUCLEOTIDE SEQUENCE [LARGE SCALE GENOMIC DNA]</scope>
    <source>
        <strain evidence="5 6">DSM 4440</strain>
    </source>
</reference>
<comment type="similarity">
    <text evidence="2">Belongs to the bacterial solute-binding protein SsuA/TauA family.</text>
</comment>
<dbReference type="KEGG" id="sted:SPTER_31050"/>
<protein>
    <submittedName>
        <fullName evidence="5">ABC transporter, substrate-binding protein, aliphatic sulfonates family</fullName>
    </submittedName>
</protein>
<evidence type="ECO:0000313" key="6">
    <source>
        <dbReference type="Proteomes" id="UP000320776"/>
    </source>
</evidence>
<dbReference type="GO" id="GO:0042597">
    <property type="term" value="C:periplasmic space"/>
    <property type="evidence" value="ECO:0007669"/>
    <property type="project" value="UniProtKB-SubCell"/>
</dbReference>
<gene>
    <name evidence="5" type="ORF">SPTER_31050</name>
</gene>
<sequence length="329" mass="35082">MRKKTAGLILAGLFAAALFIGGCGGNKQSSANADREARVVHVGYYGGTCEAPIYVAHEQGVFKKNGLTVELVKLTAATTKEGIATGKVDAVMMSPGGFKAMEQGLNIKLTAGIHTGCIQAVVPVDSPVRSIADLKGRTVGVDAIGGPPMIYLGMEMIRLGIDPKTEVNWQAYPGPQLSLAMAKKEIDAFSTWDPFPQIAVNEGKARAFFSNTHSAPYADQLCCYVGINGRVVSNEPDIAKALTRSFAEATKWVGEHPAEAAQISIDKKYTGGDVALNSALLAQYRWIADPLQARASYTYFLNGMKQLQVLDAATEVDALVGHTFVVLEE</sequence>
<dbReference type="SUPFAM" id="SSF53850">
    <property type="entry name" value="Periplasmic binding protein-like II"/>
    <property type="match status" value="1"/>
</dbReference>
<dbReference type="EMBL" id="CP036259">
    <property type="protein sequence ID" value="QDR81693.1"/>
    <property type="molecule type" value="Genomic_DNA"/>
</dbReference>
<dbReference type="PANTHER" id="PTHR30024">
    <property type="entry name" value="ALIPHATIC SULFONATES-BINDING PROTEIN-RELATED"/>
    <property type="match status" value="1"/>
</dbReference>
<dbReference type="Gene3D" id="3.40.190.10">
    <property type="entry name" value="Periplasmic binding protein-like II"/>
    <property type="match status" value="2"/>
</dbReference>
<dbReference type="Proteomes" id="UP000320776">
    <property type="component" value="Chromosome"/>
</dbReference>
<dbReference type="PANTHER" id="PTHR30024:SF47">
    <property type="entry name" value="TAURINE-BINDING PERIPLASMIC PROTEIN"/>
    <property type="match status" value="1"/>
</dbReference>
<dbReference type="Pfam" id="PF13379">
    <property type="entry name" value="NMT1_2"/>
    <property type="match status" value="1"/>
</dbReference>
<evidence type="ECO:0000313" key="5">
    <source>
        <dbReference type="EMBL" id="QDR81693.1"/>
    </source>
</evidence>
<dbReference type="RefSeq" id="WP_144351158.1">
    <property type="nucleotide sequence ID" value="NZ_CP036259.1"/>
</dbReference>
<evidence type="ECO:0000256" key="1">
    <source>
        <dbReference type="ARBA" id="ARBA00004418"/>
    </source>
</evidence>
<dbReference type="OrthoDB" id="9776669at2"/>
<comment type="subcellular location">
    <subcellularLocation>
        <location evidence="1">Periplasm</location>
    </subcellularLocation>
</comment>
<proteinExistence type="inferred from homology"/>
<evidence type="ECO:0000256" key="4">
    <source>
        <dbReference type="SAM" id="SignalP"/>
    </source>
</evidence>